<keyword evidence="3" id="KW-1185">Reference proteome</keyword>
<dbReference type="PANTHER" id="PTHR34046">
    <property type="entry name" value="OS06G0218800 PROTEIN"/>
    <property type="match status" value="1"/>
</dbReference>
<evidence type="ECO:0000256" key="1">
    <source>
        <dbReference type="SAM" id="MobiDB-lite"/>
    </source>
</evidence>
<dbReference type="EMBL" id="JAGKQH010000005">
    <property type="protein sequence ID" value="KAG6598702.1"/>
    <property type="molecule type" value="Genomic_DNA"/>
</dbReference>
<feature type="compositionally biased region" description="Basic residues" evidence="1">
    <location>
        <begin position="1"/>
        <end position="12"/>
    </location>
</feature>
<feature type="region of interest" description="Disordered" evidence="1">
    <location>
        <begin position="82"/>
        <end position="153"/>
    </location>
</feature>
<name>A0AAV6NIF7_9ROSI</name>
<dbReference type="AlphaFoldDB" id="A0AAV6NIF7"/>
<feature type="region of interest" description="Disordered" evidence="1">
    <location>
        <begin position="1"/>
        <end position="48"/>
    </location>
</feature>
<sequence length="153" mass="16649">MPKNLSKLKRHTAAATAAAKGRNPNHGSDSSNSSRCRKHPKHKQSPGVCSLCLREKLSNLTITKPVMAAETAASVSSSSLSSLSSYYSSSFPSSSASPYFPRTKSSISSLFKRRSTPTQATNPGFWSKLMMNRRPKQLVSTSSLRSNQFPNPR</sequence>
<feature type="compositionally biased region" description="Basic residues" evidence="1">
    <location>
        <begin position="35"/>
        <end position="44"/>
    </location>
</feature>
<comment type="caution">
    <text evidence="2">The sequence shown here is derived from an EMBL/GenBank/DDBJ whole genome shotgun (WGS) entry which is preliminary data.</text>
</comment>
<feature type="non-terminal residue" evidence="2">
    <location>
        <position position="1"/>
    </location>
</feature>
<proteinExistence type="predicted"/>
<protein>
    <submittedName>
        <fullName evidence="2">Uncharacterized protein</fullName>
    </submittedName>
</protein>
<feature type="compositionally biased region" description="Polar residues" evidence="1">
    <location>
        <begin position="138"/>
        <end position="153"/>
    </location>
</feature>
<evidence type="ECO:0000313" key="3">
    <source>
        <dbReference type="Proteomes" id="UP000685013"/>
    </source>
</evidence>
<accession>A0AAV6NIF7</accession>
<gene>
    <name evidence="2" type="ORF">SDJN03_08480</name>
</gene>
<dbReference type="InterPro" id="IPR008004">
    <property type="entry name" value="OCTOPUS-like"/>
</dbReference>
<feature type="compositionally biased region" description="Polar residues" evidence="1">
    <location>
        <begin position="25"/>
        <end position="34"/>
    </location>
</feature>
<feature type="compositionally biased region" description="Low complexity" evidence="1">
    <location>
        <begin position="82"/>
        <end position="101"/>
    </location>
</feature>
<dbReference type="Pfam" id="PF05340">
    <property type="entry name" value="DUF740"/>
    <property type="match status" value="1"/>
</dbReference>
<dbReference type="PANTHER" id="PTHR34046:SF7">
    <property type="entry name" value="DUF740 FAMILY PROTEIN"/>
    <property type="match status" value="1"/>
</dbReference>
<organism evidence="2 3">
    <name type="scientific">Cucurbita argyrosperma subsp. sororia</name>
    <dbReference type="NCBI Taxonomy" id="37648"/>
    <lineage>
        <taxon>Eukaryota</taxon>
        <taxon>Viridiplantae</taxon>
        <taxon>Streptophyta</taxon>
        <taxon>Embryophyta</taxon>
        <taxon>Tracheophyta</taxon>
        <taxon>Spermatophyta</taxon>
        <taxon>Magnoliopsida</taxon>
        <taxon>eudicotyledons</taxon>
        <taxon>Gunneridae</taxon>
        <taxon>Pentapetalae</taxon>
        <taxon>rosids</taxon>
        <taxon>fabids</taxon>
        <taxon>Cucurbitales</taxon>
        <taxon>Cucurbitaceae</taxon>
        <taxon>Cucurbiteae</taxon>
        <taxon>Cucurbita</taxon>
    </lineage>
</organism>
<reference evidence="2 3" key="1">
    <citation type="journal article" date="2021" name="Hortic Res">
        <title>The domestication of Cucurbita argyrosperma as revealed by the genome of its wild relative.</title>
        <authorList>
            <person name="Barrera-Redondo J."/>
            <person name="Sanchez-de la Vega G."/>
            <person name="Aguirre-Liguori J.A."/>
            <person name="Castellanos-Morales G."/>
            <person name="Gutierrez-Guerrero Y.T."/>
            <person name="Aguirre-Dugua X."/>
            <person name="Aguirre-Planter E."/>
            <person name="Tenaillon M.I."/>
            <person name="Lira-Saade R."/>
            <person name="Eguiarte L.E."/>
        </authorList>
    </citation>
    <scope>NUCLEOTIDE SEQUENCE [LARGE SCALE GENOMIC DNA]</scope>
    <source>
        <strain evidence="2">JBR-2021</strain>
    </source>
</reference>
<evidence type="ECO:0000313" key="2">
    <source>
        <dbReference type="EMBL" id="KAG6598702.1"/>
    </source>
</evidence>
<dbReference type="Proteomes" id="UP000685013">
    <property type="component" value="Chromosome 5"/>
</dbReference>